<evidence type="ECO:0000256" key="14">
    <source>
        <dbReference type="PIRSR" id="PIRSR000724-2"/>
    </source>
</evidence>
<proteinExistence type="inferred from homology"/>
<feature type="binding site" evidence="12">
    <location>
        <position position="176"/>
    </location>
    <ligand>
        <name>substrate</name>
    </ligand>
</feature>
<keyword evidence="7 12" id="KW-0963">Cytoplasm</keyword>
<dbReference type="PIRSF" id="PIRSF000724">
    <property type="entry name" value="Pgk"/>
    <property type="match status" value="1"/>
</dbReference>
<evidence type="ECO:0000256" key="11">
    <source>
        <dbReference type="ARBA" id="ARBA00022840"/>
    </source>
</evidence>
<evidence type="ECO:0000256" key="2">
    <source>
        <dbReference type="ARBA" id="ARBA00004496"/>
    </source>
</evidence>
<dbReference type="SUPFAM" id="SSF53748">
    <property type="entry name" value="Phosphoglycerate kinase"/>
    <property type="match status" value="1"/>
</dbReference>
<dbReference type="Pfam" id="PF00162">
    <property type="entry name" value="PGK"/>
    <property type="match status" value="1"/>
</dbReference>
<evidence type="ECO:0000256" key="8">
    <source>
        <dbReference type="ARBA" id="ARBA00022679"/>
    </source>
</evidence>
<keyword evidence="17" id="KW-1185">Reference proteome</keyword>
<evidence type="ECO:0000256" key="10">
    <source>
        <dbReference type="ARBA" id="ARBA00022777"/>
    </source>
</evidence>
<evidence type="ECO:0000256" key="7">
    <source>
        <dbReference type="ARBA" id="ARBA00022490"/>
    </source>
</evidence>
<reference evidence="16 17" key="1">
    <citation type="submission" date="2018-05" db="EMBL/GenBank/DDBJ databases">
        <title>Rhodoferax soyangensis sp.nov., isolated from an oligotrophic freshwater lake.</title>
        <authorList>
            <person name="Park M."/>
        </authorList>
    </citation>
    <scope>NUCLEOTIDE SEQUENCE [LARGE SCALE GENOMIC DNA]</scope>
    <source>
        <strain evidence="16 17">IMCC26218</strain>
    </source>
</reference>
<evidence type="ECO:0000256" key="3">
    <source>
        <dbReference type="ARBA" id="ARBA00005215"/>
    </source>
</evidence>
<evidence type="ECO:0000256" key="4">
    <source>
        <dbReference type="ARBA" id="ARBA00008982"/>
    </source>
</evidence>
<dbReference type="GO" id="GO:0004618">
    <property type="term" value="F:phosphoglycerate kinase activity"/>
    <property type="evidence" value="ECO:0007669"/>
    <property type="project" value="UniProtKB-UniRule"/>
</dbReference>
<dbReference type="PROSITE" id="PS00111">
    <property type="entry name" value="PGLYCERATE_KINASE"/>
    <property type="match status" value="1"/>
</dbReference>
<feature type="binding site" evidence="12">
    <location>
        <position position="143"/>
    </location>
    <ligand>
        <name>substrate</name>
    </ligand>
</feature>
<dbReference type="FunFam" id="3.40.50.1260:FF:000001">
    <property type="entry name" value="Phosphoglycerate kinase"/>
    <property type="match status" value="1"/>
</dbReference>
<dbReference type="PRINTS" id="PR00477">
    <property type="entry name" value="PHGLYCKINASE"/>
</dbReference>
<dbReference type="OrthoDB" id="9808460at2"/>
<dbReference type="FunFam" id="3.40.50.1260:FF:000002">
    <property type="entry name" value="Phosphoglycerate kinase"/>
    <property type="match status" value="1"/>
</dbReference>
<dbReference type="EC" id="2.7.2.3" evidence="6 12"/>
<dbReference type="PANTHER" id="PTHR11406:SF23">
    <property type="entry name" value="PHOSPHOGLYCERATE KINASE 1, CHLOROPLASTIC-RELATED"/>
    <property type="match status" value="1"/>
</dbReference>
<comment type="similarity">
    <text evidence="4 12 15">Belongs to the phosphoglycerate kinase family.</text>
</comment>
<dbReference type="AlphaFoldDB" id="A0A3E1R6A4"/>
<evidence type="ECO:0000256" key="5">
    <source>
        <dbReference type="ARBA" id="ARBA00011245"/>
    </source>
</evidence>
<comment type="pathway">
    <text evidence="3">Carbohydrate biosynthesis; Calvin cycle.</text>
</comment>
<feature type="binding site" evidence="12">
    <location>
        <position position="63"/>
    </location>
    <ligand>
        <name>substrate</name>
    </ligand>
</feature>
<comment type="caution">
    <text evidence="12">Lacks conserved residue(s) required for the propagation of feature annotation.</text>
</comment>
<dbReference type="GO" id="GO:0005829">
    <property type="term" value="C:cytosol"/>
    <property type="evidence" value="ECO:0007669"/>
    <property type="project" value="TreeGrafter"/>
</dbReference>
<dbReference type="InterPro" id="IPR036043">
    <property type="entry name" value="Phosphoglycerate_kinase_sf"/>
</dbReference>
<dbReference type="UniPathway" id="UPA00109">
    <property type="reaction ID" value="UER00185"/>
</dbReference>
<comment type="caution">
    <text evidence="16">The sequence shown here is derived from an EMBL/GenBank/DDBJ whole genome shotgun (WGS) entry which is preliminary data.</text>
</comment>
<dbReference type="GO" id="GO:0006096">
    <property type="term" value="P:glycolytic process"/>
    <property type="evidence" value="ECO:0007669"/>
    <property type="project" value="UniProtKB-UniRule"/>
</dbReference>
<accession>A0A3E1R6A4</accession>
<dbReference type="EMBL" id="QFZK01000027">
    <property type="protein sequence ID" value="RFO94895.1"/>
    <property type="molecule type" value="Genomic_DNA"/>
</dbReference>
<feature type="binding site" evidence="12 14">
    <location>
        <position position="227"/>
    </location>
    <ligand>
        <name>ATP</name>
        <dbReference type="ChEBI" id="CHEBI:30616"/>
    </ligand>
</feature>
<feature type="binding site" evidence="12 13">
    <location>
        <begin position="47"/>
        <end position="49"/>
    </location>
    <ligand>
        <name>substrate</name>
    </ligand>
</feature>
<evidence type="ECO:0000256" key="13">
    <source>
        <dbReference type="PIRSR" id="PIRSR000724-1"/>
    </source>
</evidence>
<evidence type="ECO:0000313" key="17">
    <source>
        <dbReference type="Proteomes" id="UP000260665"/>
    </source>
</evidence>
<dbReference type="InterPro" id="IPR015824">
    <property type="entry name" value="Phosphoglycerate_kinase_N"/>
</dbReference>
<evidence type="ECO:0000256" key="6">
    <source>
        <dbReference type="ARBA" id="ARBA00013061"/>
    </source>
</evidence>
<evidence type="ECO:0000313" key="16">
    <source>
        <dbReference type="EMBL" id="RFO94895.1"/>
    </source>
</evidence>
<evidence type="ECO:0000256" key="9">
    <source>
        <dbReference type="ARBA" id="ARBA00022741"/>
    </source>
</evidence>
<keyword evidence="12" id="KW-0324">Glycolysis</keyword>
<feature type="binding site" evidence="12 13">
    <location>
        <begin position="86"/>
        <end position="89"/>
    </location>
    <ligand>
        <name>substrate</name>
    </ligand>
</feature>
<organism evidence="16 17">
    <name type="scientific">Rhodoferax lacus</name>
    <dbReference type="NCBI Taxonomy" id="2184758"/>
    <lineage>
        <taxon>Bacteria</taxon>
        <taxon>Pseudomonadati</taxon>
        <taxon>Pseudomonadota</taxon>
        <taxon>Betaproteobacteria</taxon>
        <taxon>Burkholderiales</taxon>
        <taxon>Comamonadaceae</taxon>
        <taxon>Rhodoferax</taxon>
    </lineage>
</organism>
<comment type="catalytic activity">
    <reaction evidence="1 12 15">
        <text>(2R)-3-phosphoglycerate + ATP = (2R)-3-phospho-glyceroyl phosphate + ADP</text>
        <dbReference type="Rhea" id="RHEA:14801"/>
        <dbReference type="ChEBI" id="CHEBI:30616"/>
        <dbReference type="ChEBI" id="CHEBI:57604"/>
        <dbReference type="ChEBI" id="CHEBI:58272"/>
        <dbReference type="ChEBI" id="CHEBI:456216"/>
        <dbReference type="EC" id="2.7.2.3"/>
    </reaction>
</comment>
<comment type="subcellular location">
    <subcellularLocation>
        <location evidence="2 12">Cytoplasm</location>
    </subcellularLocation>
</comment>
<dbReference type="Gene3D" id="3.40.50.1260">
    <property type="entry name" value="Phosphoglycerate kinase, N-terminal domain"/>
    <property type="match status" value="2"/>
</dbReference>
<comment type="pathway">
    <text evidence="12">Carbohydrate degradation; glycolysis; pyruvate from D-glyceraldehyde 3-phosphate: step 2/5.</text>
</comment>
<gene>
    <name evidence="12 16" type="primary">pgk</name>
    <name evidence="16" type="ORF">DIC66_21065</name>
</gene>
<dbReference type="InterPro" id="IPR001576">
    <property type="entry name" value="Phosphoglycerate_kinase"/>
</dbReference>
<dbReference type="HAMAP" id="MF_00145">
    <property type="entry name" value="Phosphoglyc_kinase"/>
    <property type="match status" value="1"/>
</dbReference>
<feature type="binding site" evidence="12 14">
    <location>
        <position position="349"/>
    </location>
    <ligand>
        <name>ATP</name>
        <dbReference type="ChEBI" id="CHEBI:30616"/>
    </ligand>
</feature>
<keyword evidence="9 12" id="KW-0547">Nucleotide-binding</keyword>
<feature type="binding site" evidence="13">
    <location>
        <position position="176"/>
    </location>
    <ligand>
        <name>(2R)-3-phosphoglycerate</name>
        <dbReference type="ChEBI" id="CHEBI:58272"/>
    </ligand>
</feature>
<name>A0A3E1R6A4_9BURK</name>
<keyword evidence="8 12" id="KW-0808">Transferase</keyword>
<evidence type="ECO:0000256" key="15">
    <source>
        <dbReference type="RuleBase" id="RU000532"/>
    </source>
</evidence>
<evidence type="ECO:0000256" key="1">
    <source>
        <dbReference type="ARBA" id="ARBA00000642"/>
    </source>
</evidence>
<sequence length="422" mass="44104">MGLLEQVPGNGPRGGRLHRSRAVKVLRFADVVASGFAVGRRVFIRADLNVPLDAQGRITEDTRIRASLPCIRMALEAGAAVMVTSHLGRPVEGIFSEQDSLAPVAQRLGELLGREVPLVRNWAEAQGPLPVEPGQIVLLENCRLNVGEKKNDETLARRLAALCDIFVHDAFGTAHRAEATTYGMAQYAPIACAGPLLSAEIDAIHLALQNPARPLVAIVAGSKVSSKLSILNALARNVDQLIVGGGIANTFMLAAGLNIGKSLAEPGLVDEARAVIEAMRARGAEVPIPTDVVTAKSFGADAVATIKAASAVADDDLILDIGPETARRLAEQLQRAGSIVWNGPVGVFEFPAFENGTRVIAQAIAQSAAFSIAGGGDTLAAIAKYGIEKDVGYISTGGGAFLEVLEGKTLPAFQILQARAAA</sequence>
<keyword evidence="11 12" id="KW-0067">ATP-binding</keyword>
<dbReference type="PANTHER" id="PTHR11406">
    <property type="entry name" value="PHOSPHOGLYCERATE KINASE"/>
    <property type="match status" value="1"/>
</dbReference>
<dbReference type="Proteomes" id="UP000260665">
    <property type="component" value="Unassembled WGS sequence"/>
</dbReference>
<evidence type="ECO:0000256" key="12">
    <source>
        <dbReference type="HAMAP-Rule" id="MF_00145"/>
    </source>
</evidence>
<dbReference type="GO" id="GO:0043531">
    <property type="term" value="F:ADP binding"/>
    <property type="evidence" value="ECO:0007669"/>
    <property type="project" value="TreeGrafter"/>
</dbReference>
<dbReference type="GO" id="GO:0006094">
    <property type="term" value="P:gluconeogenesis"/>
    <property type="evidence" value="ECO:0007669"/>
    <property type="project" value="TreeGrafter"/>
</dbReference>
<dbReference type="InterPro" id="IPR015911">
    <property type="entry name" value="Phosphoglycerate_kinase_CS"/>
</dbReference>
<feature type="binding site" evidence="13">
    <location>
        <position position="63"/>
    </location>
    <ligand>
        <name>(2R)-3-phosphoglycerate</name>
        <dbReference type="ChEBI" id="CHEBI:58272"/>
    </ligand>
</feature>
<comment type="subunit">
    <text evidence="5 12">Monomer.</text>
</comment>
<protein>
    <recommendedName>
        <fullName evidence="6 12">Phosphoglycerate kinase</fullName>
        <ecNumber evidence="6 12">2.7.2.3</ecNumber>
    </recommendedName>
</protein>
<dbReference type="GO" id="GO:0005524">
    <property type="term" value="F:ATP binding"/>
    <property type="evidence" value="ECO:0007669"/>
    <property type="project" value="UniProtKB-KW"/>
</dbReference>
<feature type="binding site" evidence="12 14">
    <location>
        <begin position="375"/>
        <end position="378"/>
    </location>
    <ligand>
        <name>ATP</name>
        <dbReference type="ChEBI" id="CHEBI:30616"/>
    </ligand>
</feature>
<feature type="binding site" evidence="13">
    <location>
        <position position="143"/>
    </location>
    <ligand>
        <name>(2R)-3-phosphoglycerate</name>
        <dbReference type="ChEBI" id="CHEBI:58272"/>
    </ligand>
</feature>
<keyword evidence="10 12" id="KW-0418">Kinase</keyword>